<gene>
    <name evidence="2" type="ORF">HK099_000886</name>
</gene>
<organism evidence="2 3">
    <name type="scientific">Clydaea vesicula</name>
    <dbReference type="NCBI Taxonomy" id="447962"/>
    <lineage>
        <taxon>Eukaryota</taxon>
        <taxon>Fungi</taxon>
        <taxon>Fungi incertae sedis</taxon>
        <taxon>Chytridiomycota</taxon>
        <taxon>Chytridiomycota incertae sedis</taxon>
        <taxon>Chytridiomycetes</taxon>
        <taxon>Lobulomycetales</taxon>
        <taxon>Lobulomycetaceae</taxon>
        <taxon>Clydaea</taxon>
    </lineage>
</organism>
<dbReference type="Proteomes" id="UP001211065">
    <property type="component" value="Unassembled WGS sequence"/>
</dbReference>
<accession>A0AAD5TXB1</accession>
<proteinExistence type="predicted"/>
<evidence type="ECO:0000256" key="1">
    <source>
        <dbReference type="SAM" id="MobiDB-lite"/>
    </source>
</evidence>
<keyword evidence="3" id="KW-1185">Reference proteome</keyword>
<feature type="compositionally biased region" description="Gly residues" evidence="1">
    <location>
        <begin position="1"/>
        <end position="41"/>
    </location>
</feature>
<protein>
    <submittedName>
        <fullName evidence="2">Uncharacterized protein</fullName>
    </submittedName>
</protein>
<evidence type="ECO:0000313" key="3">
    <source>
        <dbReference type="Proteomes" id="UP001211065"/>
    </source>
</evidence>
<feature type="region of interest" description="Disordered" evidence="1">
    <location>
        <begin position="1"/>
        <end position="60"/>
    </location>
</feature>
<reference evidence="2" key="1">
    <citation type="submission" date="2020-05" db="EMBL/GenBank/DDBJ databases">
        <title>Phylogenomic resolution of chytrid fungi.</title>
        <authorList>
            <person name="Stajich J.E."/>
            <person name="Amses K."/>
            <person name="Simmons R."/>
            <person name="Seto K."/>
            <person name="Myers J."/>
            <person name="Bonds A."/>
            <person name="Quandt C.A."/>
            <person name="Barry K."/>
            <person name="Liu P."/>
            <person name="Grigoriev I."/>
            <person name="Longcore J.E."/>
            <person name="James T.Y."/>
        </authorList>
    </citation>
    <scope>NUCLEOTIDE SEQUENCE</scope>
    <source>
        <strain evidence="2">JEL0476</strain>
    </source>
</reference>
<dbReference type="AlphaFoldDB" id="A0AAD5TXB1"/>
<name>A0AAD5TXB1_9FUNG</name>
<evidence type="ECO:0000313" key="2">
    <source>
        <dbReference type="EMBL" id="KAJ3205264.1"/>
    </source>
</evidence>
<feature type="compositionally biased region" description="Polar residues" evidence="1">
    <location>
        <begin position="45"/>
        <end position="54"/>
    </location>
</feature>
<sequence length="82" mass="8070">MGFTGGSGSPATGGNGSPATGGNGSPSTGGNGSPSTGGNGSTAGDNRSSGNGRSNKYAKLPIKTIEFMKYPLKMHYNLMQNA</sequence>
<comment type="caution">
    <text evidence="2">The sequence shown here is derived from an EMBL/GenBank/DDBJ whole genome shotgun (WGS) entry which is preliminary data.</text>
</comment>
<dbReference type="EMBL" id="JADGJW010001220">
    <property type="protein sequence ID" value="KAJ3205264.1"/>
    <property type="molecule type" value="Genomic_DNA"/>
</dbReference>